<evidence type="ECO:0000313" key="19">
    <source>
        <dbReference type="EMBL" id="TMW58795.1"/>
    </source>
</evidence>
<feature type="transmembrane region" description="Helical" evidence="15">
    <location>
        <begin position="1332"/>
        <end position="1352"/>
    </location>
</feature>
<sequence>MMDMLLWLSRVLRLWKELFTWLMYSRYSHLMRIVWLVLLVILTAHYMACCWHWITGDNTNAPNAVAVGAPAWEQYLSDMYYCTLLLQGQGEYKGTTPLQNLFSTFSVLLGSVILAIVFGNVAMLVSNFNANSTNYQRKMEVVFATMNKLQLPHDLRERIHLYYDHLWQEYESLDGDIVKFSKELTHTLALEVGLYRYMNLIMKVPYWRECSPDFGEIGEEMYMVNRGLCEFADVARMEDFTSIGGRRDSIGRKGSGLDSSDDAATGLDRSQQPQLTRVGSQRLRRGHSNGTLKSSKSSSDIEGSMTEGDEVSTVRPSLGGAFSPHPSVPVVGKQIVSGETFGEMALLMNYRSMTGVRAVTYVEMCVLDRTKFQQILARYPDDRRRVLRLMLSACVEKREIPFSRGEICQMVARKRQVPILSVLDESDGVGGEELVEVLLDRMDQPLVDQSIMFGYHSRSGARMTGSFRMTPRSLRRKRSGRTLSGSSSALAAVLELDQTSVGADGAAIESVSSSPSSINPLPSTMQSEYQRGLETQLERISSRVQEMERHQSQSMELLRRITSQLGGSGSVEAALTSVHGVVSAIVDSATELAVVHLDSDGDAVGIRTDVEALVEAVEDVGFEATYVSNAVTASLVGQERRLEETQTYRRRTMVALLCTLPIIVAMVVLDPIHVVHLALMVEVFRGVSVMTLLVVVCATPVQWYSAKHFHVDAWRSLCSCLKPSNDHWCSIRPLGMAFLVSLGSNVAYGYGVVTVVRAIALDNVDIANADMFMTSSMLVAFVVLGKYLEILAKGKTSDALQRLVALEAPSATVVANTDDYEKETRVPIELVQRGDRLKIVRGSAVPTDGVVVSGSGRVDESMLTGESRAVDKTVEDAVYGGTVLLDGLLYVDVTGVGSETMLRRIIRLVEHAQLSKAPIQLYADRLASWLVPSVLVLALSTFLIWLVLGTTGSLPAEWIPSHDGAFVFALNFAIATLVIACPCALGLATPTAVMVGTGVGAKLGVLIKGGEALEIAHKVNVVLFDKTGTLTVGQPVVTHVVREMTKRWNALSMDDILNLAASAEVGSEHPLGRAIVQYVETRGIKTSAQIVENFAAFSGRGVECEIQCDGLPNDSVRVALGSQSWFTERGMTITTNATAAKIEFLENMGQTLVFMAMDSELVGMFAIADAPRLEAREAIQKLKEMHIDVCMVTGDSAKAAHAIAAQVGLEDHVLAQVLPEDKANAVERFRQSSRSDKPRVVAMVGDGINDAPALALADVGIAMGGGTTVAMETAQIVLLKESLWDVVTALALSRTVYRRIRWNFVWAVAYNCLLVPLAAGVLYPVGVSVPPMFASAAMAVSSLSVVTSSLLLKRFTAPRPGDVSSRTPEDEVEVQESTKQANDGKTQYESLASPA</sequence>
<evidence type="ECO:0000256" key="3">
    <source>
        <dbReference type="ARBA" id="ARBA00012517"/>
    </source>
</evidence>
<dbReference type="PROSITE" id="PS50846">
    <property type="entry name" value="HMA_2"/>
    <property type="match status" value="1"/>
</dbReference>
<feature type="compositionally biased region" description="Polar residues" evidence="16">
    <location>
        <begin position="268"/>
        <end position="279"/>
    </location>
</feature>
<dbReference type="Gene3D" id="2.70.150.10">
    <property type="entry name" value="Calcium-transporting ATPase, cytoplasmic transduction domain A"/>
    <property type="match status" value="1"/>
</dbReference>
<dbReference type="CDD" id="cd02094">
    <property type="entry name" value="P-type_ATPase_Cu-like"/>
    <property type="match status" value="1"/>
</dbReference>
<dbReference type="CDD" id="cd00038">
    <property type="entry name" value="CAP_ED"/>
    <property type="match status" value="1"/>
</dbReference>
<feature type="transmembrane region" description="Helical" evidence="15">
    <location>
        <begin position="737"/>
        <end position="760"/>
    </location>
</feature>
<dbReference type="GO" id="GO:0016887">
    <property type="term" value="F:ATP hydrolysis activity"/>
    <property type="evidence" value="ECO:0007669"/>
    <property type="project" value="InterPro"/>
</dbReference>
<dbReference type="FunFam" id="2.70.150.10:FF:000002">
    <property type="entry name" value="Copper-transporting ATPase 1, putative"/>
    <property type="match status" value="1"/>
</dbReference>
<dbReference type="InterPro" id="IPR036163">
    <property type="entry name" value="HMA_dom_sf"/>
</dbReference>
<dbReference type="GO" id="GO:0055070">
    <property type="term" value="P:copper ion homeostasis"/>
    <property type="evidence" value="ECO:0007669"/>
    <property type="project" value="TreeGrafter"/>
</dbReference>
<dbReference type="SUPFAM" id="SSF56784">
    <property type="entry name" value="HAD-like"/>
    <property type="match status" value="1"/>
</dbReference>
<keyword evidence="12" id="KW-0186">Copper</keyword>
<dbReference type="SUPFAM" id="SSF81665">
    <property type="entry name" value="Calcium ATPase, transmembrane domain M"/>
    <property type="match status" value="1"/>
</dbReference>
<evidence type="ECO:0000256" key="8">
    <source>
        <dbReference type="ARBA" id="ARBA00022796"/>
    </source>
</evidence>
<dbReference type="GO" id="GO:0043682">
    <property type="term" value="F:P-type divalent copper transporter activity"/>
    <property type="evidence" value="ECO:0007669"/>
    <property type="project" value="TreeGrafter"/>
</dbReference>
<dbReference type="Pfam" id="PF00122">
    <property type="entry name" value="E1-E2_ATPase"/>
    <property type="match status" value="1"/>
</dbReference>
<keyword evidence="6 15" id="KW-0479">Metal-binding</keyword>
<feature type="domain" description="Cyclic nucleotide-binding" evidence="17">
    <location>
        <begin position="338"/>
        <end position="393"/>
    </location>
</feature>
<dbReference type="Gene3D" id="3.40.50.1000">
    <property type="entry name" value="HAD superfamily/HAD-like"/>
    <property type="match status" value="1"/>
</dbReference>
<feature type="compositionally biased region" description="Low complexity" evidence="16">
    <location>
        <begin position="510"/>
        <end position="523"/>
    </location>
</feature>
<dbReference type="InterPro" id="IPR023298">
    <property type="entry name" value="ATPase_P-typ_TM_dom_sf"/>
</dbReference>
<dbReference type="InterPro" id="IPR014710">
    <property type="entry name" value="RmlC-like_jellyroll"/>
</dbReference>
<reference evidence="19" key="1">
    <citation type="submission" date="2019-03" db="EMBL/GenBank/DDBJ databases">
        <title>Long read genome sequence of the mycoparasitic Pythium oligandrum ATCC 38472 isolated from sugarbeet rhizosphere.</title>
        <authorList>
            <person name="Gaulin E."/>
        </authorList>
    </citation>
    <scope>NUCLEOTIDE SEQUENCE</scope>
    <source>
        <strain evidence="19">ATCC 38472_TT</strain>
    </source>
</reference>
<dbReference type="NCBIfam" id="TIGR01494">
    <property type="entry name" value="ATPase_P-type"/>
    <property type="match status" value="2"/>
</dbReference>
<dbReference type="InterPro" id="IPR018303">
    <property type="entry name" value="ATPase_P-typ_P_site"/>
</dbReference>
<dbReference type="Proteomes" id="UP000794436">
    <property type="component" value="Unassembled WGS sequence"/>
</dbReference>
<proteinExistence type="inferred from homology"/>
<evidence type="ECO:0000256" key="15">
    <source>
        <dbReference type="RuleBase" id="RU362081"/>
    </source>
</evidence>
<dbReference type="PROSITE" id="PS00154">
    <property type="entry name" value="ATPASE_E1_E2"/>
    <property type="match status" value="1"/>
</dbReference>
<dbReference type="EC" id="7.2.2.8" evidence="3"/>
<feature type="region of interest" description="Disordered" evidence="16">
    <location>
        <begin position="507"/>
        <end position="535"/>
    </location>
</feature>
<feature type="transmembrane region" description="Helical" evidence="15">
    <location>
        <begin position="687"/>
        <end position="706"/>
    </location>
</feature>
<evidence type="ECO:0000256" key="11">
    <source>
        <dbReference type="ARBA" id="ARBA00022989"/>
    </source>
</evidence>
<keyword evidence="20" id="KW-1185">Reference proteome</keyword>
<gene>
    <name evidence="19" type="ORF">Poli38472_006940</name>
</gene>
<keyword evidence="7 15" id="KW-0547">Nucleotide-binding</keyword>
<dbReference type="PRINTS" id="PR00119">
    <property type="entry name" value="CATATPASE"/>
</dbReference>
<dbReference type="PANTHER" id="PTHR43520">
    <property type="entry name" value="ATP7, ISOFORM B"/>
    <property type="match status" value="1"/>
</dbReference>
<evidence type="ECO:0000256" key="4">
    <source>
        <dbReference type="ARBA" id="ARBA00022448"/>
    </source>
</evidence>
<dbReference type="InterPro" id="IPR059000">
    <property type="entry name" value="ATPase_P-type_domA"/>
</dbReference>
<dbReference type="SUPFAM" id="SSF51206">
    <property type="entry name" value="cAMP-binding domain-like"/>
    <property type="match status" value="1"/>
</dbReference>
<dbReference type="PANTHER" id="PTHR43520:SF8">
    <property type="entry name" value="P-TYPE CU(+) TRANSPORTER"/>
    <property type="match status" value="1"/>
</dbReference>
<feature type="domain" description="HMA" evidence="18">
    <location>
        <begin position="552"/>
        <end position="625"/>
    </location>
</feature>
<dbReference type="Gene3D" id="1.10.287.630">
    <property type="entry name" value="Helix hairpin bin"/>
    <property type="match status" value="1"/>
</dbReference>
<keyword evidence="11 15" id="KW-1133">Transmembrane helix</keyword>
<organism evidence="19 20">
    <name type="scientific">Pythium oligandrum</name>
    <name type="common">Mycoparasitic fungus</name>
    <dbReference type="NCBI Taxonomy" id="41045"/>
    <lineage>
        <taxon>Eukaryota</taxon>
        <taxon>Sar</taxon>
        <taxon>Stramenopiles</taxon>
        <taxon>Oomycota</taxon>
        <taxon>Peronosporomycetes</taxon>
        <taxon>Pythiales</taxon>
        <taxon>Pythiaceae</taxon>
        <taxon>Pythium</taxon>
    </lineage>
</organism>
<feature type="transmembrane region" description="Helical" evidence="15">
    <location>
        <begin position="968"/>
        <end position="988"/>
    </location>
</feature>
<dbReference type="InterPro" id="IPR000595">
    <property type="entry name" value="cNMP-bd_dom"/>
</dbReference>
<dbReference type="InterPro" id="IPR023299">
    <property type="entry name" value="ATPase_P-typ_cyto_dom_N"/>
</dbReference>
<dbReference type="SUPFAM" id="SSF55008">
    <property type="entry name" value="HMA, heavy metal-associated domain"/>
    <property type="match status" value="1"/>
</dbReference>
<dbReference type="EMBL" id="SPLM01000110">
    <property type="protein sequence ID" value="TMW58795.1"/>
    <property type="molecule type" value="Genomic_DNA"/>
</dbReference>
<dbReference type="SUPFAM" id="SSF81660">
    <property type="entry name" value="Metal cation-transporting ATPase, ATP-binding domain N"/>
    <property type="match status" value="1"/>
</dbReference>
<feature type="region of interest" description="Disordered" evidence="16">
    <location>
        <begin position="1357"/>
        <end position="1395"/>
    </location>
</feature>
<dbReference type="InterPro" id="IPR008250">
    <property type="entry name" value="ATPase_P-typ_transduc_dom_A_sf"/>
</dbReference>
<feature type="transmembrane region" description="Helical" evidence="15">
    <location>
        <begin position="33"/>
        <end position="54"/>
    </location>
</feature>
<comment type="subcellular location">
    <subcellularLocation>
        <location evidence="1">Endomembrane system</location>
        <topology evidence="1">Multi-pass membrane protein</topology>
    </subcellularLocation>
    <subcellularLocation>
        <location evidence="15">Membrane</location>
    </subcellularLocation>
</comment>
<dbReference type="Pfam" id="PF00702">
    <property type="entry name" value="Hydrolase"/>
    <property type="match status" value="1"/>
</dbReference>
<dbReference type="InterPro" id="IPR036412">
    <property type="entry name" value="HAD-like_sf"/>
</dbReference>
<dbReference type="SFLD" id="SFLDS00003">
    <property type="entry name" value="Haloacid_Dehalogenase"/>
    <property type="match status" value="1"/>
</dbReference>
<accession>A0A8K1C968</accession>
<dbReference type="InterPro" id="IPR018490">
    <property type="entry name" value="cNMP-bd_dom_sf"/>
</dbReference>
<dbReference type="InterPro" id="IPR027256">
    <property type="entry name" value="P-typ_ATPase_IB"/>
</dbReference>
<evidence type="ECO:0000256" key="16">
    <source>
        <dbReference type="SAM" id="MobiDB-lite"/>
    </source>
</evidence>
<dbReference type="GO" id="GO:0005507">
    <property type="term" value="F:copper ion binding"/>
    <property type="evidence" value="ECO:0007669"/>
    <property type="project" value="TreeGrafter"/>
</dbReference>
<dbReference type="PROSITE" id="PS01229">
    <property type="entry name" value="COF_2"/>
    <property type="match status" value="1"/>
</dbReference>
<evidence type="ECO:0000256" key="14">
    <source>
        <dbReference type="ARBA" id="ARBA00023136"/>
    </source>
</evidence>
<feature type="transmembrane region" description="Helical" evidence="15">
    <location>
        <begin position="1304"/>
        <end position="1326"/>
    </location>
</feature>
<dbReference type="SUPFAM" id="SSF81653">
    <property type="entry name" value="Calcium ATPase, transduction domain A"/>
    <property type="match status" value="1"/>
</dbReference>
<keyword evidence="9 15" id="KW-0067">ATP-binding</keyword>
<dbReference type="GO" id="GO:0005524">
    <property type="term" value="F:ATP binding"/>
    <property type="evidence" value="ECO:0007669"/>
    <property type="project" value="UniProtKB-UniRule"/>
</dbReference>
<dbReference type="Gene3D" id="1.10.287.70">
    <property type="match status" value="1"/>
</dbReference>
<dbReference type="GO" id="GO:0140581">
    <property type="term" value="F:P-type monovalent copper transporter activity"/>
    <property type="evidence" value="ECO:0007669"/>
    <property type="project" value="UniProtKB-EC"/>
</dbReference>
<dbReference type="Gene3D" id="3.30.70.100">
    <property type="match status" value="1"/>
</dbReference>
<evidence type="ECO:0000256" key="10">
    <source>
        <dbReference type="ARBA" id="ARBA00022967"/>
    </source>
</evidence>
<dbReference type="GO" id="GO:0016020">
    <property type="term" value="C:membrane"/>
    <property type="evidence" value="ECO:0007669"/>
    <property type="project" value="UniProtKB-SubCell"/>
</dbReference>
<dbReference type="NCBIfam" id="TIGR01525">
    <property type="entry name" value="ATPase-IB_hvy"/>
    <property type="match status" value="1"/>
</dbReference>
<protein>
    <recommendedName>
        <fullName evidence="3">P-type Cu(+) transporter</fullName>
        <ecNumber evidence="3">7.2.2.8</ecNumber>
    </recommendedName>
</protein>
<evidence type="ECO:0000256" key="13">
    <source>
        <dbReference type="ARBA" id="ARBA00023065"/>
    </source>
</evidence>
<dbReference type="SFLD" id="SFLDG00002">
    <property type="entry name" value="C1.7:_P-type_atpase_like"/>
    <property type="match status" value="1"/>
</dbReference>
<keyword evidence="5 15" id="KW-0812">Transmembrane</keyword>
<dbReference type="PROSITE" id="PS50042">
    <property type="entry name" value="CNMP_BINDING_3"/>
    <property type="match status" value="1"/>
</dbReference>
<comment type="caution">
    <text evidence="19">The sequence shown here is derived from an EMBL/GenBank/DDBJ whole genome shotgun (WGS) entry which is preliminary data.</text>
</comment>
<comment type="similarity">
    <text evidence="2 15">Belongs to the cation transport ATPase (P-type) (TC 3.A.3) family. Type IB subfamily.</text>
</comment>
<keyword evidence="10" id="KW-1278">Translocase</keyword>
<dbReference type="InterPro" id="IPR044492">
    <property type="entry name" value="P_typ_ATPase_HD_dom"/>
</dbReference>
<keyword evidence="8" id="KW-0187">Copper transport</keyword>
<dbReference type="SFLD" id="SFLDF00027">
    <property type="entry name" value="p-type_atpase"/>
    <property type="match status" value="1"/>
</dbReference>
<feature type="region of interest" description="Disordered" evidence="16">
    <location>
        <begin position="245"/>
        <end position="325"/>
    </location>
</feature>
<feature type="compositionally biased region" description="Polar residues" evidence="16">
    <location>
        <begin position="1375"/>
        <end position="1395"/>
    </location>
</feature>
<evidence type="ECO:0000256" key="12">
    <source>
        <dbReference type="ARBA" id="ARBA00023008"/>
    </source>
</evidence>
<dbReference type="Gene3D" id="3.40.1110.10">
    <property type="entry name" value="Calcium-transporting ATPase, cytoplasmic domain N"/>
    <property type="match status" value="1"/>
</dbReference>
<dbReference type="OrthoDB" id="432719at2759"/>
<evidence type="ECO:0000259" key="18">
    <source>
        <dbReference type="PROSITE" id="PS50846"/>
    </source>
</evidence>
<dbReference type="InterPro" id="IPR001757">
    <property type="entry name" value="P_typ_ATPase"/>
</dbReference>
<dbReference type="FunFam" id="3.40.50.1000:FF:000144">
    <property type="entry name" value="copper-transporting ATPase 1 isoform X2"/>
    <property type="match status" value="1"/>
</dbReference>
<evidence type="ECO:0000256" key="2">
    <source>
        <dbReference type="ARBA" id="ARBA00006024"/>
    </source>
</evidence>
<evidence type="ECO:0000256" key="1">
    <source>
        <dbReference type="ARBA" id="ARBA00004127"/>
    </source>
</evidence>
<evidence type="ECO:0000256" key="7">
    <source>
        <dbReference type="ARBA" id="ARBA00022741"/>
    </source>
</evidence>
<dbReference type="SUPFAM" id="SSF81324">
    <property type="entry name" value="Voltage-gated potassium channels"/>
    <property type="match status" value="1"/>
</dbReference>
<keyword evidence="14 15" id="KW-0472">Membrane</keyword>
<dbReference type="CDD" id="cd00371">
    <property type="entry name" value="HMA"/>
    <property type="match status" value="1"/>
</dbReference>
<evidence type="ECO:0000256" key="5">
    <source>
        <dbReference type="ARBA" id="ARBA00022692"/>
    </source>
</evidence>
<feature type="transmembrane region" description="Helical" evidence="15">
    <location>
        <begin position="926"/>
        <end position="948"/>
    </location>
</feature>
<feature type="transmembrane region" description="Helical" evidence="15">
    <location>
        <begin position="772"/>
        <end position="792"/>
    </location>
</feature>
<evidence type="ECO:0000256" key="6">
    <source>
        <dbReference type="ARBA" id="ARBA00022723"/>
    </source>
</evidence>
<evidence type="ECO:0000256" key="9">
    <source>
        <dbReference type="ARBA" id="ARBA00022840"/>
    </source>
</evidence>
<dbReference type="Gene3D" id="2.60.120.10">
    <property type="entry name" value="Jelly Rolls"/>
    <property type="match status" value="1"/>
</dbReference>
<evidence type="ECO:0000313" key="20">
    <source>
        <dbReference type="Proteomes" id="UP000794436"/>
    </source>
</evidence>
<feature type="transmembrane region" description="Helical" evidence="15">
    <location>
        <begin position="654"/>
        <end position="675"/>
    </location>
</feature>
<evidence type="ECO:0000259" key="17">
    <source>
        <dbReference type="PROSITE" id="PS50042"/>
    </source>
</evidence>
<keyword evidence="13" id="KW-0406">Ion transport</keyword>
<name>A0A8K1C968_PYTOL</name>
<keyword evidence="4" id="KW-0813">Transport</keyword>
<feature type="transmembrane region" description="Helical" evidence="15">
    <location>
        <begin position="107"/>
        <end position="130"/>
    </location>
</feature>
<dbReference type="InterPro" id="IPR006121">
    <property type="entry name" value="HMA_dom"/>
</dbReference>
<dbReference type="GO" id="GO:0012505">
    <property type="term" value="C:endomembrane system"/>
    <property type="evidence" value="ECO:0007669"/>
    <property type="project" value="UniProtKB-SubCell"/>
</dbReference>
<dbReference type="InterPro" id="IPR023214">
    <property type="entry name" value="HAD_sf"/>
</dbReference>